<evidence type="ECO:0000256" key="2">
    <source>
        <dbReference type="SAM" id="SignalP"/>
    </source>
</evidence>
<dbReference type="Gene3D" id="3.40.190.150">
    <property type="entry name" value="Bordetella uptake gene, domain 1"/>
    <property type="match status" value="1"/>
</dbReference>
<dbReference type="Gene3D" id="3.40.190.10">
    <property type="entry name" value="Periplasmic binding protein-like II"/>
    <property type="match status" value="1"/>
</dbReference>
<dbReference type="PANTHER" id="PTHR42928:SF5">
    <property type="entry name" value="BLR1237 PROTEIN"/>
    <property type="match status" value="1"/>
</dbReference>
<dbReference type="SUPFAM" id="SSF53850">
    <property type="entry name" value="Periplasmic binding protein-like II"/>
    <property type="match status" value="1"/>
</dbReference>
<reference evidence="3 4" key="1">
    <citation type="submission" date="2023-11" db="EMBL/GenBank/DDBJ databases">
        <title>Arctic aerobic anoxygenic photoheterotroph Sediminicoccus rosea KRV36 adapts its photosynthesis to long days of polar summer.</title>
        <authorList>
            <person name="Tomasch J."/>
            <person name="Kopejtka K."/>
            <person name="Bily T."/>
            <person name="Gardiner A.T."/>
            <person name="Gardian Z."/>
            <person name="Shivaramu S."/>
            <person name="Koblizek M."/>
            <person name="Engelhardt F."/>
            <person name="Kaftan D."/>
        </authorList>
    </citation>
    <scope>NUCLEOTIDE SEQUENCE [LARGE SCALE GENOMIC DNA]</scope>
    <source>
        <strain evidence="3 4">R-30</strain>
    </source>
</reference>
<dbReference type="InterPro" id="IPR005064">
    <property type="entry name" value="BUG"/>
</dbReference>
<feature type="chain" id="PRO_5047352903" evidence="2">
    <location>
        <begin position="24"/>
        <end position="323"/>
    </location>
</feature>
<evidence type="ECO:0000313" key="3">
    <source>
        <dbReference type="EMBL" id="WPB84084.1"/>
    </source>
</evidence>
<proteinExistence type="inferred from homology"/>
<evidence type="ECO:0000256" key="1">
    <source>
        <dbReference type="ARBA" id="ARBA00006987"/>
    </source>
</evidence>
<dbReference type="PANTHER" id="PTHR42928">
    <property type="entry name" value="TRICARBOXYLATE-BINDING PROTEIN"/>
    <property type="match status" value="1"/>
</dbReference>
<dbReference type="Pfam" id="PF03401">
    <property type="entry name" value="TctC"/>
    <property type="match status" value="1"/>
</dbReference>
<dbReference type="PIRSF" id="PIRSF017082">
    <property type="entry name" value="YflP"/>
    <property type="match status" value="1"/>
</dbReference>
<organism evidence="3 4">
    <name type="scientific">Sediminicoccus rosea</name>
    <dbReference type="NCBI Taxonomy" id="1225128"/>
    <lineage>
        <taxon>Bacteria</taxon>
        <taxon>Pseudomonadati</taxon>
        <taxon>Pseudomonadota</taxon>
        <taxon>Alphaproteobacteria</taxon>
        <taxon>Acetobacterales</taxon>
        <taxon>Roseomonadaceae</taxon>
        <taxon>Sediminicoccus</taxon>
    </lineage>
</organism>
<dbReference type="RefSeq" id="WP_318648039.1">
    <property type="nucleotide sequence ID" value="NZ_CP137852.1"/>
</dbReference>
<evidence type="ECO:0000313" key="4">
    <source>
        <dbReference type="Proteomes" id="UP001305521"/>
    </source>
</evidence>
<keyword evidence="2" id="KW-0732">Signal</keyword>
<sequence length="323" mass="34577">MAPLTRRAALALPATLAAPALRAQEAWPARPLRLVVPYAPGGVTDQLGRFIAERLSRELGQPVVVENRAGANTIIGTQAVATAAGDGYTLLMASGASMVLNPLLYRRLPYDADRDLTLLAAMVETPLLMVVPPTLPAANLGEFVALARQRRLNVASVGVGNPIHLAAELFRSAAGIELENVVYPGSAPALTALMAGDVQVMFDVILTALPLVQAGRLRALAVTTRERVPVLPQVPAIAELGFPDYEATTWFGVAAPRSTPQPVQARLREGLAAVQRDSAFQERFGGLGLLIQPLRDEAALTRMIETERRRWSQIIQARGIVLD</sequence>
<keyword evidence="4" id="KW-1185">Reference proteome</keyword>
<protein>
    <submittedName>
        <fullName evidence="3">Tripartite tricarboxylate transporter substrate binding protein</fullName>
    </submittedName>
</protein>
<dbReference type="CDD" id="cd13578">
    <property type="entry name" value="PBP2_Bug27"/>
    <property type="match status" value="1"/>
</dbReference>
<dbReference type="InterPro" id="IPR042100">
    <property type="entry name" value="Bug_dom1"/>
</dbReference>
<feature type="signal peptide" evidence="2">
    <location>
        <begin position="1"/>
        <end position="23"/>
    </location>
</feature>
<dbReference type="Proteomes" id="UP001305521">
    <property type="component" value="Chromosome"/>
</dbReference>
<comment type="similarity">
    <text evidence="1">Belongs to the UPF0065 (bug) family.</text>
</comment>
<gene>
    <name evidence="3" type="ORF">R9Z33_18530</name>
</gene>
<name>A0ABZ0PEL5_9PROT</name>
<accession>A0ABZ0PEL5</accession>
<dbReference type="EMBL" id="CP137852">
    <property type="protein sequence ID" value="WPB84084.1"/>
    <property type="molecule type" value="Genomic_DNA"/>
</dbReference>